<comment type="caution">
    <text evidence="5">The sequence shown here is derived from an EMBL/GenBank/DDBJ whole genome shotgun (WGS) entry which is preliminary data.</text>
</comment>
<keyword evidence="2" id="KW-0238">DNA-binding</keyword>
<name>A0ABS6ZWG4_9DEIN</name>
<proteinExistence type="predicted"/>
<dbReference type="RefSeq" id="WP_219759132.1">
    <property type="nucleotide sequence ID" value="NZ_JAHXRS010000006.1"/>
</dbReference>
<accession>A0ABS6ZWG4</accession>
<dbReference type="EMBL" id="JAHXRS010000006">
    <property type="protein sequence ID" value="MBW6394402.1"/>
    <property type="molecule type" value="Genomic_DNA"/>
</dbReference>
<dbReference type="Pfam" id="PF00196">
    <property type="entry name" value="GerE"/>
    <property type="match status" value="1"/>
</dbReference>
<organism evidence="5 6">
    <name type="scientific">Thermus brevis</name>
    <dbReference type="NCBI Taxonomy" id="2862456"/>
    <lineage>
        <taxon>Bacteria</taxon>
        <taxon>Thermotogati</taxon>
        <taxon>Deinococcota</taxon>
        <taxon>Deinococci</taxon>
        <taxon>Thermales</taxon>
        <taxon>Thermaceae</taxon>
        <taxon>Thermus</taxon>
    </lineage>
</organism>
<evidence type="ECO:0000259" key="4">
    <source>
        <dbReference type="PROSITE" id="PS50043"/>
    </source>
</evidence>
<gene>
    <name evidence="5" type="ORF">KZX47_04430</name>
</gene>
<protein>
    <submittedName>
        <fullName evidence="5">Response regulator transcription factor</fullName>
    </submittedName>
</protein>
<dbReference type="PROSITE" id="PS00622">
    <property type="entry name" value="HTH_LUXR_1"/>
    <property type="match status" value="1"/>
</dbReference>
<dbReference type="Proteomes" id="UP000724268">
    <property type="component" value="Unassembled WGS sequence"/>
</dbReference>
<dbReference type="InterPro" id="IPR000792">
    <property type="entry name" value="Tscrpt_reg_LuxR_C"/>
</dbReference>
<keyword evidence="1" id="KW-0805">Transcription regulation</keyword>
<dbReference type="PRINTS" id="PR00038">
    <property type="entry name" value="HTHLUXR"/>
</dbReference>
<reference evidence="5 6" key="1">
    <citation type="submission" date="2021-07" db="EMBL/GenBank/DDBJ databases">
        <title>Thermus aquaticus gen. n. and sp. n., a nonsporulating extreme thermophile.</title>
        <authorList>
            <person name="Hu C.-J."/>
            <person name="Li W.-J."/>
            <person name="Xian W.-D."/>
        </authorList>
    </citation>
    <scope>NUCLEOTIDE SEQUENCE [LARGE SCALE GENOMIC DNA]</scope>
    <source>
        <strain evidence="5 6">SYSU G05001</strain>
    </source>
</reference>
<dbReference type="InterPro" id="IPR016032">
    <property type="entry name" value="Sig_transdc_resp-reg_C-effctor"/>
</dbReference>
<sequence length="172" mass="18927">MVRVWLNLSLASLQEALAEALRTRGFHVEEHPYTAQVGLTEAVREVPPPPPLPAVVLLRNPEQAAQALKQGYKGYLYPDQGLEVLAKALNAVARGELWAERRMLAGLVGEPSPRFTQREKEVAALAAMGLSNKEIAKELGISERTVKAHLSAIFQKAGVKRRSQLAQIRFLS</sequence>
<evidence type="ECO:0000313" key="6">
    <source>
        <dbReference type="Proteomes" id="UP000724268"/>
    </source>
</evidence>
<dbReference type="InterPro" id="IPR036388">
    <property type="entry name" value="WH-like_DNA-bd_sf"/>
</dbReference>
<evidence type="ECO:0000313" key="5">
    <source>
        <dbReference type="EMBL" id="MBW6394402.1"/>
    </source>
</evidence>
<evidence type="ECO:0000256" key="3">
    <source>
        <dbReference type="ARBA" id="ARBA00023163"/>
    </source>
</evidence>
<feature type="domain" description="HTH luxR-type" evidence="4">
    <location>
        <begin position="108"/>
        <end position="172"/>
    </location>
</feature>
<keyword evidence="6" id="KW-1185">Reference proteome</keyword>
<dbReference type="SUPFAM" id="SSF46894">
    <property type="entry name" value="C-terminal effector domain of the bipartite response regulators"/>
    <property type="match status" value="1"/>
</dbReference>
<evidence type="ECO:0000256" key="2">
    <source>
        <dbReference type="ARBA" id="ARBA00023125"/>
    </source>
</evidence>
<dbReference type="Gene3D" id="1.10.10.10">
    <property type="entry name" value="Winged helix-like DNA-binding domain superfamily/Winged helix DNA-binding domain"/>
    <property type="match status" value="1"/>
</dbReference>
<dbReference type="SMART" id="SM00421">
    <property type="entry name" value="HTH_LUXR"/>
    <property type="match status" value="1"/>
</dbReference>
<keyword evidence="3" id="KW-0804">Transcription</keyword>
<dbReference type="PANTHER" id="PTHR44688">
    <property type="entry name" value="DNA-BINDING TRANSCRIPTIONAL ACTIVATOR DEVR_DOSR"/>
    <property type="match status" value="1"/>
</dbReference>
<dbReference type="Gene3D" id="3.40.50.2300">
    <property type="match status" value="1"/>
</dbReference>
<dbReference type="PANTHER" id="PTHR44688:SF16">
    <property type="entry name" value="DNA-BINDING TRANSCRIPTIONAL ACTIVATOR DEVR_DOSR"/>
    <property type="match status" value="1"/>
</dbReference>
<dbReference type="PROSITE" id="PS50043">
    <property type="entry name" value="HTH_LUXR_2"/>
    <property type="match status" value="1"/>
</dbReference>
<evidence type="ECO:0000256" key="1">
    <source>
        <dbReference type="ARBA" id="ARBA00023015"/>
    </source>
</evidence>
<dbReference type="CDD" id="cd06170">
    <property type="entry name" value="LuxR_C_like"/>
    <property type="match status" value="1"/>
</dbReference>